<dbReference type="PANTHER" id="PTHR14467">
    <property type="entry name" value="ARV1"/>
    <property type="match status" value="1"/>
</dbReference>
<proteinExistence type="inferred from homology"/>
<evidence type="ECO:0000256" key="6">
    <source>
        <dbReference type="ARBA" id="ARBA00022989"/>
    </source>
</evidence>
<keyword evidence="9 10" id="KW-0472">Membrane</keyword>
<comment type="subcellular location">
    <subcellularLocation>
        <location evidence="1 10">Endoplasmic reticulum membrane</location>
        <topology evidence="1 10">Multi-pass membrane protein</topology>
    </subcellularLocation>
    <subcellularLocation>
        <location evidence="10">Golgi apparatus membrane</location>
        <topology evidence="10">Multi-pass membrane protein</topology>
    </subcellularLocation>
</comment>
<dbReference type="Proteomes" id="UP000301737">
    <property type="component" value="Unassembled WGS sequence"/>
</dbReference>
<keyword evidence="8 10" id="KW-0443">Lipid metabolism</keyword>
<dbReference type="AlphaFoldDB" id="A0A4C2EB98"/>
<dbReference type="GO" id="GO:0032366">
    <property type="term" value="P:intracellular sterol transport"/>
    <property type="evidence" value="ECO:0007669"/>
    <property type="project" value="UniProtKB-UniRule"/>
</dbReference>
<evidence type="ECO:0000256" key="10">
    <source>
        <dbReference type="RuleBase" id="RU368065"/>
    </source>
</evidence>
<evidence type="ECO:0000256" key="3">
    <source>
        <dbReference type="ARBA" id="ARBA00022448"/>
    </source>
</evidence>
<dbReference type="GO" id="GO:0000139">
    <property type="term" value="C:Golgi membrane"/>
    <property type="evidence" value="ECO:0007669"/>
    <property type="project" value="UniProtKB-SubCell"/>
</dbReference>
<keyword evidence="6 10" id="KW-1133">Transmembrane helix</keyword>
<dbReference type="InterPro" id="IPR007290">
    <property type="entry name" value="Arv1"/>
</dbReference>
<feature type="transmembrane region" description="Helical" evidence="10">
    <location>
        <begin position="195"/>
        <end position="216"/>
    </location>
</feature>
<dbReference type="GO" id="GO:0005789">
    <property type="term" value="C:endoplasmic reticulum membrane"/>
    <property type="evidence" value="ECO:0007669"/>
    <property type="project" value="UniProtKB-SubCell"/>
</dbReference>
<gene>
    <name evidence="11" type="primary">ARV1</name>
    <name evidence="11" type="ORF">ZYGM_000730</name>
</gene>
<keyword evidence="7 10" id="KW-0445">Lipid transport</keyword>
<keyword evidence="12" id="KW-1185">Reference proteome</keyword>
<dbReference type="GO" id="GO:0097036">
    <property type="term" value="P:regulation of plasma membrane sterol distribution"/>
    <property type="evidence" value="ECO:0007669"/>
    <property type="project" value="UniProtKB-UniRule"/>
</dbReference>
<evidence type="ECO:0000256" key="5">
    <source>
        <dbReference type="ARBA" id="ARBA00022824"/>
    </source>
</evidence>
<dbReference type="EMBL" id="BIMX01000033">
    <property type="protein sequence ID" value="GCF01456.1"/>
    <property type="molecule type" value="Genomic_DNA"/>
</dbReference>
<comment type="function">
    <text evidence="10">Mediator of sterol homeostasis involved in sterol uptake, trafficking and distribution into membranes.</text>
</comment>
<keyword evidence="4 10" id="KW-0812">Transmembrane</keyword>
<evidence type="ECO:0000313" key="12">
    <source>
        <dbReference type="Proteomes" id="UP000301737"/>
    </source>
</evidence>
<comment type="function">
    <text evidence="10">Regulates also the sphingolipid metabolism.</text>
</comment>
<evidence type="ECO:0000256" key="1">
    <source>
        <dbReference type="ARBA" id="ARBA00004477"/>
    </source>
</evidence>
<dbReference type="GO" id="GO:0016125">
    <property type="term" value="P:sterol metabolic process"/>
    <property type="evidence" value="ECO:0007669"/>
    <property type="project" value="UniProtKB-UniRule"/>
</dbReference>
<evidence type="ECO:0000256" key="2">
    <source>
        <dbReference type="ARBA" id="ARBA00009187"/>
    </source>
</evidence>
<dbReference type="GO" id="GO:0006665">
    <property type="term" value="P:sphingolipid metabolic process"/>
    <property type="evidence" value="ECO:0007669"/>
    <property type="project" value="UniProtKB-UniRule"/>
</dbReference>
<feature type="transmembrane region" description="Helical" evidence="10">
    <location>
        <begin position="157"/>
        <end position="183"/>
    </location>
</feature>
<organism evidence="11 12">
    <name type="scientific">Zygosaccharomyces mellis</name>
    <dbReference type="NCBI Taxonomy" id="42258"/>
    <lineage>
        <taxon>Eukaryota</taxon>
        <taxon>Fungi</taxon>
        <taxon>Dikarya</taxon>
        <taxon>Ascomycota</taxon>
        <taxon>Saccharomycotina</taxon>
        <taxon>Saccharomycetes</taxon>
        <taxon>Saccharomycetales</taxon>
        <taxon>Saccharomycetaceae</taxon>
        <taxon>Zygosaccharomyces</taxon>
    </lineage>
</organism>
<comment type="similarity">
    <text evidence="2 10">Belongs to the ARV1 family.</text>
</comment>
<dbReference type="PANTHER" id="PTHR14467:SF0">
    <property type="entry name" value="PROTEIN ARV1"/>
    <property type="match status" value="1"/>
</dbReference>
<accession>A0A4C2EB98</accession>
<evidence type="ECO:0000256" key="4">
    <source>
        <dbReference type="ARBA" id="ARBA00022692"/>
    </source>
</evidence>
<feature type="transmembrane region" description="Helical" evidence="10">
    <location>
        <begin position="103"/>
        <end position="121"/>
    </location>
</feature>
<name>A0A4C2EB98_9SACH</name>
<keyword evidence="10" id="KW-0746">Sphingolipid metabolism</keyword>
<feature type="transmembrane region" description="Helical" evidence="10">
    <location>
        <begin position="249"/>
        <end position="274"/>
    </location>
</feature>
<dbReference type="Pfam" id="PF04161">
    <property type="entry name" value="Arv1"/>
    <property type="match status" value="1"/>
</dbReference>
<evidence type="ECO:0000256" key="8">
    <source>
        <dbReference type="ARBA" id="ARBA00023098"/>
    </source>
</evidence>
<protein>
    <recommendedName>
        <fullName evidence="10">Protein ARV</fullName>
    </recommendedName>
</protein>
<evidence type="ECO:0000256" key="7">
    <source>
        <dbReference type="ARBA" id="ARBA00023055"/>
    </source>
</evidence>
<dbReference type="GO" id="GO:0032541">
    <property type="term" value="C:cortical endoplasmic reticulum"/>
    <property type="evidence" value="ECO:0007669"/>
    <property type="project" value="TreeGrafter"/>
</dbReference>
<keyword evidence="5 10" id="KW-0256">Endoplasmic reticulum</keyword>
<sequence>MICIECAQPAECLFTVYSNGHIQLTDCSHCKKVVDRYVEFDNVLLFIDLLLLKQGAYRHLVYNSLDHNLSQYVESKPTRNGSLLWLRTRFHAMKNWLVKFDKLNRVWLLLIAFEIYLTWVIEERSFTAGFQLNEYGEVIDNSLIRSRVFSWDPLNQYAYFTIYCVFDIWIIHNLTRFFIINWLQWGQRMRNAKDVLSYAILLSYGAKIFPILMLIWPYDTVFSMNIIKCVANLYIIESLKAITNLPYSWILQVSVMVWILRWILINFLMALLVAGKDWTVMGEESRQLDNYFWYLCFKVIHDRCLKYFT</sequence>
<comment type="caution">
    <text evidence="11">The sequence shown here is derived from an EMBL/GenBank/DDBJ whole genome shotgun (WGS) entry which is preliminary data.</text>
</comment>
<keyword evidence="3 10" id="KW-0813">Transport</keyword>
<evidence type="ECO:0000313" key="11">
    <source>
        <dbReference type="EMBL" id="GCF01456.1"/>
    </source>
</evidence>
<keyword evidence="10" id="KW-0333">Golgi apparatus</keyword>
<evidence type="ECO:0000256" key="9">
    <source>
        <dbReference type="ARBA" id="ARBA00023136"/>
    </source>
</evidence>
<reference evidence="11 12" key="1">
    <citation type="submission" date="2019-01" db="EMBL/GenBank/DDBJ databases">
        <title>Draft Genome Sequencing of Zygosaccharomyces mellis Ca-7.</title>
        <authorList>
            <person name="Shiwa Y."/>
            <person name="Kanesaki Y."/>
            <person name="Ishige T."/>
            <person name="Mura K."/>
            <person name="Hori T."/>
            <person name="Tamura T."/>
        </authorList>
    </citation>
    <scope>NUCLEOTIDE SEQUENCE [LARGE SCALE GENOMIC DNA]</scope>
    <source>
        <strain evidence="11 12">Ca-7</strain>
    </source>
</reference>
<dbReference type="OrthoDB" id="2192830at2759"/>